<dbReference type="GeneID" id="30178147"/>
<dbReference type="SUPFAM" id="SSF103481">
    <property type="entry name" value="Multidrug resistance efflux transporter EmrE"/>
    <property type="match status" value="2"/>
</dbReference>
<dbReference type="GO" id="GO:0016020">
    <property type="term" value="C:membrane"/>
    <property type="evidence" value="ECO:0007669"/>
    <property type="project" value="UniProtKB-SubCell"/>
</dbReference>
<gene>
    <name evidence="8" type="ORF">PICMEDRAFT_17091</name>
</gene>
<feature type="transmembrane region" description="Helical" evidence="6">
    <location>
        <begin position="307"/>
        <end position="327"/>
    </location>
</feature>
<dbReference type="EMBL" id="KV454004">
    <property type="protein sequence ID" value="ODQ45824.1"/>
    <property type="molecule type" value="Genomic_DNA"/>
</dbReference>
<feature type="transmembrane region" description="Helical" evidence="6">
    <location>
        <begin position="86"/>
        <end position="106"/>
    </location>
</feature>
<dbReference type="STRING" id="763406.A0A1E3NI77"/>
<dbReference type="OrthoDB" id="306876at2759"/>
<feature type="region of interest" description="Disordered" evidence="5">
    <location>
        <begin position="361"/>
        <end position="402"/>
    </location>
</feature>
<evidence type="ECO:0000256" key="1">
    <source>
        <dbReference type="ARBA" id="ARBA00004141"/>
    </source>
</evidence>
<evidence type="ECO:0000256" key="5">
    <source>
        <dbReference type="SAM" id="MobiDB-lite"/>
    </source>
</evidence>
<evidence type="ECO:0000313" key="9">
    <source>
        <dbReference type="Proteomes" id="UP000094455"/>
    </source>
</evidence>
<dbReference type="RefSeq" id="XP_019016937.1">
    <property type="nucleotide sequence ID" value="XM_019161460.1"/>
</dbReference>
<evidence type="ECO:0000313" key="8">
    <source>
        <dbReference type="EMBL" id="ODQ45824.1"/>
    </source>
</evidence>
<feature type="transmembrane region" description="Helical" evidence="6">
    <location>
        <begin position="118"/>
        <end position="136"/>
    </location>
</feature>
<dbReference type="AlphaFoldDB" id="A0A1E3NI77"/>
<feature type="transmembrane region" description="Helical" evidence="6">
    <location>
        <begin position="53"/>
        <end position="74"/>
    </location>
</feature>
<feature type="domain" description="EamA" evidence="7">
    <location>
        <begin position="18"/>
        <end position="158"/>
    </location>
</feature>
<evidence type="ECO:0000259" key="7">
    <source>
        <dbReference type="Pfam" id="PF00892"/>
    </source>
</evidence>
<evidence type="ECO:0000256" key="2">
    <source>
        <dbReference type="ARBA" id="ARBA00022692"/>
    </source>
</evidence>
<dbReference type="Proteomes" id="UP000094455">
    <property type="component" value="Unassembled WGS sequence"/>
</dbReference>
<reference evidence="8 9" key="1">
    <citation type="journal article" date="2016" name="Proc. Natl. Acad. Sci. U.S.A.">
        <title>Comparative genomics of biotechnologically important yeasts.</title>
        <authorList>
            <person name="Riley R."/>
            <person name="Haridas S."/>
            <person name="Wolfe K.H."/>
            <person name="Lopes M.R."/>
            <person name="Hittinger C.T."/>
            <person name="Goeker M."/>
            <person name="Salamov A.A."/>
            <person name="Wisecaver J.H."/>
            <person name="Long T.M."/>
            <person name="Calvey C.H."/>
            <person name="Aerts A.L."/>
            <person name="Barry K.W."/>
            <person name="Choi C."/>
            <person name="Clum A."/>
            <person name="Coughlan A.Y."/>
            <person name="Deshpande S."/>
            <person name="Douglass A.P."/>
            <person name="Hanson S.J."/>
            <person name="Klenk H.-P."/>
            <person name="LaButti K.M."/>
            <person name="Lapidus A."/>
            <person name="Lindquist E.A."/>
            <person name="Lipzen A.M."/>
            <person name="Meier-Kolthoff J.P."/>
            <person name="Ohm R.A."/>
            <person name="Otillar R.P."/>
            <person name="Pangilinan J.L."/>
            <person name="Peng Y."/>
            <person name="Rokas A."/>
            <person name="Rosa C.A."/>
            <person name="Scheuner C."/>
            <person name="Sibirny A.A."/>
            <person name="Slot J.C."/>
            <person name="Stielow J.B."/>
            <person name="Sun H."/>
            <person name="Kurtzman C.P."/>
            <person name="Blackwell M."/>
            <person name="Grigoriev I.V."/>
            <person name="Jeffries T.W."/>
        </authorList>
    </citation>
    <scope>NUCLEOTIDE SEQUENCE [LARGE SCALE GENOMIC DNA]</scope>
    <source>
        <strain evidence="8 9">NRRL Y-2026</strain>
    </source>
</reference>
<comment type="subcellular location">
    <subcellularLocation>
        <location evidence="1">Membrane</location>
        <topology evidence="1">Multi-pass membrane protein</topology>
    </subcellularLocation>
</comment>
<feature type="transmembrane region" description="Helical" evidence="6">
    <location>
        <begin position="254"/>
        <end position="271"/>
    </location>
</feature>
<keyword evidence="4 6" id="KW-0472">Membrane</keyword>
<accession>A0A1E3NI77</accession>
<protein>
    <recommendedName>
        <fullName evidence="7">EamA domain-containing protein</fullName>
    </recommendedName>
</protein>
<feature type="transmembrane region" description="Helical" evidence="6">
    <location>
        <begin position="20"/>
        <end position="41"/>
    </location>
</feature>
<dbReference type="PANTHER" id="PTHR22911:SF6">
    <property type="entry name" value="SOLUTE CARRIER FAMILY 35 MEMBER G1"/>
    <property type="match status" value="1"/>
</dbReference>
<evidence type="ECO:0000256" key="3">
    <source>
        <dbReference type="ARBA" id="ARBA00022989"/>
    </source>
</evidence>
<keyword evidence="2 6" id="KW-0812">Transmembrane</keyword>
<evidence type="ECO:0000256" key="6">
    <source>
        <dbReference type="SAM" id="Phobius"/>
    </source>
</evidence>
<name>A0A1E3NI77_9ASCO</name>
<dbReference type="PANTHER" id="PTHR22911">
    <property type="entry name" value="ACYL-MALONYL CONDENSING ENZYME-RELATED"/>
    <property type="match status" value="1"/>
</dbReference>
<dbReference type="Pfam" id="PF00892">
    <property type="entry name" value="EamA"/>
    <property type="match status" value="2"/>
</dbReference>
<evidence type="ECO:0000256" key="4">
    <source>
        <dbReference type="ARBA" id="ARBA00023136"/>
    </source>
</evidence>
<feature type="transmembrane region" description="Helical" evidence="6">
    <location>
        <begin position="189"/>
        <end position="207"/>
    </location>
</feature>
<feature type="compositionally biased region" description="Basic and acidic residues" evidence="5">
    <location>
        <begin position="373"/>
        <end position="402"/>
    </location>
</feature>
<keyword evidence="3 6" id="KW-1133">Transmembrane helix</keyword>
<feature type="domain" description="EamA" evidence="7">
    <location>
        <begin position="191"/>
        <end position="325"/>
    </location>
</feature>
<dbReference type="InterPro" id="IPR037185">
    <property type="entry name" value="EmrE-like"/>
</dbReference>
<dbReference type="InterPro" id="IPR000620">
    <property type="entry name" value="EamA_dom"/>
</dbReference>
<organism evidence="8 9">
    <name type="scientific">Pichia membranifaciens NRRL Y-2026</name>
    <dbReference type="NCBI Taxonomy" id="763406"/>
    <lineage>
        <taxon>Eukaryota</taxon>
        <taxon>Fungi</taxon>
        <taxon>Dikarya</taxon>
        <taxon>Ascomycota</taxon>
        <taxon>Saccharomycotina</taxon>
        <taxon>Pichiomycetes</taxon>
        <taxon>Pichiales</taxon>
        <taxon>Pichiaceae</taxon>
        <taxon>Pichia</taxon>
    </lineage>
</organism>
<proteinExistence type="predicted"/>
<sequence>MLLYKAKEFYAHTVVPNMGVFLTLISQLFNCMMVMFCKLLIVDKDFETPIHPLQILFVRMVITYLFCICYFVFYEKNSDFPFGPKGFRFLLFLRALGGFVGVGGQYWSLLYLNVSDTIAITFLAPTITSFMAYVFLGESFTRIEAIGGFVAFGGVILIAKPHFLLSIFSSVKHDPSVLEEASGSVNLRLVGSCFAFVSTFGTGVAMCAIRKIGFNAHPLFMVSIYALFTTVASFIGIIVLPGLSFQIPHTIKQWSLLTAIGVTGFFMQFLLTAGMQREKAARAIAMTYTQLIYASIFDFVVNGTIPQGWSLVGEIVIVIAVFSIIYFKESPPPPLIADTTDGTSNFRLDLERDVELKPFRDSTSTAPQNIEIIHSEAESGDFKLSSESDSDAHDEGSLDLGR</sequence>
<feature type="transmembrane region" description="Helical" evidence="6">
    <location>
        <begin position="219"/>
        <end position="242"/>
    </location>
</feature>
<keyword evidence="9" id="KW-1185">Reference proteome</keyword>
<feature type="transmembrane region" description="Helical" evidence="6">
    <location>
        <begin position="148"/>
        <end position="169"/>
    </location>
</feature>